<dbReference type="InterPro" id="IPR015795">
    <property type="entry name" value="Pyrv_Knase_C"/>
</dbReference>
<gene>
    <name evidence="17" type="ORF">AMOR_23630</name>
</gene>
<keyword evidence="6" id="KW-0479">Metal-binding</keyword>
<evidence type="ECO:0000259" key="16">
    <source>
        <dbReference type="Pfam" id="PF02887"/>
    </source>
</evidence>
<keyword evidence="10 14" id="KW-0460">Magnesium</keyword>
<dbReference type="SUPFAM" id="SSF50800">
    <property type="entry name" value="PK beta-barrel domain-like"/>
    <property type="match status" value="1"/>
</dbReference>
<name>A0ABN6MU28_9BACT</name>
<evidence type="ECO:0000259" key="15">
    <source>
        <dbReference type="Pfam" id="PF00224"/>
    </source>
</evidence>
<dbReference type="Gene3D" id="3.20.20.60">
    <property type="entry name" value="Phosphoenolpyruvate-binding domains"/>
    <property type="match status" value="1"/>
</dbReference>
<evidence type="ECO:0000256" key="5">
    <source>
        <dbReference type="ARBA" id="ARBA00022679"/>
    </source>
</evidence>
<evidence type="ECO:0000256" key="7">
    <source>
        <dbReference type="ARBA" id="ARBA00022741"/>
    </source>
</evidence>
<accession>A0ABN6MU28</accession>
<evidence type="ECO:0000256" key="11">
    <source>
        <dbReference type="ARBA" id="ARBA00023152"/>
    </source>
</evidence>
<evidence type="ECO:0000256" key="8">
    <source>
        <dbReference type="ARBA" id="ARBA00022777"/>
    </source>
</evidence>
<keyword evidence="5 14" id="KW-0808">Transferase</keyword>
<dbReference type="InterPro" id="IPR018209">
    <property type="entry name" value="Pyrv_Knase_AS"/>
</dbReference>
<keyword evidence="18" id="KW-1185">Reference proteome</keyword>
<dbReference type="InterPro" id="IPR015793">
    <property type="entry name" value="Pyrv_Knase_brl"/>
</dbReference>
<keyword evidence="7" id="KW-0547">Nucleotide-binding</keyword>
<evidence type="ECO:0000256" key="3">
    <source>
        <dbReference type="ARBA" id="ARBA00008663"/>
    </source>
</evidence>
<dbReference type="InterPro" id="IPR015806">
    <property type="entry name" value="Pyrv_Knase_insert_dom_sf"/>
</dbReference>
<evidence type="ECO:0000256" key="1">
    <source>
        <dbReference type="ARBA" id="ARBA00001958"/>
    </source>
</evidence>
<dbReference type="Gene3D" id="2.40.33.10">
    <property type="entry name" value="PK beta-barrel domain-like"/>
    <property type="match status" value="1"/>
</dbReference>
<dbReference type="NCBIfam" id="NF004978">
    <property type="entry name" value="PRK06354.1"/>
    <property type="match status" value="1"/>
</dbReference>
<dbReference type="PANTHER" id="PTHR11817">
    <property type="entry name" value="PYRUVATE KINASE"/>
    <property type="match status" value="1"/>
</dbReference>
<dbReference type="InterPro" id="IPR040442">
    <property type="entry name" value="Pyrv_kinase-like_dom_sf"/>
</dbReference>
<dbReference type="RefSeq" id="WP_248361315.1">
    <property type="nucleotide sequence ID" value="NZ_AP025591.1"/>
</dbReference>
<comment type="catalytic activity">
    <reaction evidence="14">
        <text>pyruvate + ATP = phosphoenolpyruvate + ADP + H(+)</text>
        <dbReference type="Rhea" id="RHEA:18157"/>
        <dbReference type="ChEBI" id="CHEBI:15361"/>
        <dbReference type="ChEBI" id="CHEBI:15378"/>
        <dbReference type="ChEBI" id="CHEBI:30616"/>
        <dbReference type="ChEBI" id="CHEBI:58702"/>
        <dbReference type="ChEBI" id="CHEBI:456216"/>
        <dbReference type="EC" id="2.7.1.40"/>
    </reaction>
</comment>
<dbReference type="SUPFAM" id="SSF51621">
    <property type="entry name" value="Phosphoenolpyruvate/pyruvate domain"/>
    <property type="match status" value="1"/>
</dbReference>
<dbReference type="EMBL" id="AP025591">
    <property type="protein sequence ID" value="BDG03367.1"/>
    <property type="molecule type" value="Genomic_DNA"/>
</dbReference>
<keyword evidence="9" id="KW-0067">ATP-binding</keyword>
<feature type="domain" description="Pyruvate kinase barrel" evidence="15">
    <location>
        <begin position="1"/>
        <end position="325"/>
    </location>
</feature>
<sequence>MRRAKIVATLGPASSDPAVLEKLLDLGVDVARLNFSHGRHEDHARMLDKIRAASRHLGKAIAVLQDLQGPKIRTGPLKAGKAGVRVDSGSELVITTEGEVEGDEKLVSTTYPHLAEDVRPGDRLLVDDGLLEFRVLSTDGVRVRTEVVEGGILGEHKGINLPGVALRAEALSEKDRADVAFGISHGVDFVGLSFVRTPADIGLCRAEMERAGRIVPIIAKIEKPEAIDNIDAIIAAADGVMVARGDLGVEILPERVPGLQKKICEKANAAGKPVIVATQMLNSMIEHPRPTRAEASDVANGIWDGADAVMLSGETASGRYPLLAVQMMDRIVREAEDGVRPRHVGLPARLLVDGDGVAPFNEVIAAAACEAAAVSRAVAICCFTLRGETARLLAQFRPHVPIIAFSPDQAIRRRLALYWGVVPKVMEPVKNADLMAELVADRLLDEGAVKPGDRVVLVHGSPLGVPGHTNSIRLHEITHPSERGPANRYRVPI</sequence>
<keyword evidence="11 14" id="KW-0324">Glycolysis</keyword>
<dbReference type="GO" id="GO:0016301">
    <property type="term" value="F:kinase activity"/>
    <property type="evidence" value="ECO:0007669"/>
    <property type="project" value="UniProtKB-KW"/>
</dbReference>
<dbReference type="SUPFAM" id="SSF52935">
    <property type="entry name" value="PK C-terminal domain-like"/>
    <property type="match status" value="1"/>
</dbReference>
<dbReference type="PROSITE" id="PS00110">
    <property type="entry name" value="PYRUVATE_KINASE"/>
    <property type="match status" value="1"/>
</dbReference>
<evidence type="ECO:0000256" key="6">
    <source>
        <dbReference type="ARBA" id="ARBA00022723"/>
    </source>
</evidence>
<dbReference type="InterPro" id="IPR011037">
    <property type="entry name" value="Pyrv_Knase-like_insert_dom_sf"/>
</dbReference>
<dbReference type="NCBIfam" id="TIGR01064">
    <property type="entry name" value="pyruv_kin"/>
    <property type="match status" value="1"/>
</dbReference>
<feature type="domain" description="Pyruvate kinase C-terminal" evidence="16">
    <location>
        <begin position="362"/>
        <end position="475"/>
    </location>
</feature>
<dbReference type="InterPro" id="IPR001697">
    <property type="entry name" value="Pyr_Knase"/>
</dbReference>
<dbReference type="PRINTS" id="PR01050">
    <property type="entry name" value="PYRUVTKNASE"/>
</dbReference>
<dbReference type="NCBIfam" id="NF004491">
    <property type="entry name" value="PRK05826.1"/>
    <property type="match status" value="1"/>
</dbReference>
<dbReference type="Pfam" id="PF00224">
    <property type="entry name" value="PK"/>
    <property type="match status" value="1"/>
</dbReference>
<evidence type="ECO:0000256" key="2">
    <source>
        <dbReference type="ARBA" id="ARBA00004997"/>
    </source>
</evidence>
<evidence type="ECO:0000256" key="12">
    <source>
        <dbReference type="ARBA" id="ARBA00023317"/>
    </source>
</evidence>
<protein>
    <recommendedName>
        <fullName evidence="4 13">Pyruvate kinase</fullName>
        <ecNumber evidence="4 13">2.7.1.40</ecNumber>
    </recommendedName>
</protein>
<evidence type="ECO:0000256" key="9">
    <source>
        <dbReference type="ARBA" id="ARBA00022840"/>
    </source>
</evidence>
<comment type="pathway">
    <text evidence="2 14">Carbohydrate degradation; glycolysis; pyruvate from D-glyceraldehyde 3-phosphate: step 5/5.</text>
</comment>
<keyword evidence="8 14" id="KW-0418">Kinase</keyword>
<dbReference type="EC" id="2.7.1.40" evidence="4 13"/>
<evidence type="ECO:0000256" key="4">
    <source>
        <dbReference type="ARBA" id="ARBA00012142"/>
    </source>
</evidence>
<reference evidence="18" key="1">
    <citation type="journal article" date="2022" name="Int. J. Syst. Evol. Microbiol.">
        <title>Anaeromyxobacter oryzae sp. nov., Anaeromyxobacter diazotrophicus sp. nov. and Anaeromyxobacter paludicola sp. nov., isolated from paddy soils.</title>
        <authorList>
            <person name="Itoh H."/>
            <person name="Xu Z."/>
            <person name="Mise K."/>
            <person name="Masuda Y."/>
            <person name="Ushijima N."/>
            <person name="Hayakawa C."/>
            <person name="Shiratori Y."/>
            <person name="Senoo K."/>
        </authorList>
    </citation>
    <scope>NUCLEOTIDE SEQUENCE [LARGE SCALE GENOMIC DNA]</scope>
    <source>
        <strain evidence="18">Red232</strain>
    </source>
</reference>
<dbReference type="Pfam" id="PF02887">
    <property type="entry name" value="PK_C"/>
    <property type="match status" value="1"/>
</dbReference>
<dbReference type="Proteomes" id="UP001162891">
    <property type="component" value="Chromosome"/>
</dbReference>
<comment type="cofactor">
    <cofactor evidence="1">
        <name>K(+)</name>
        <dbReference type="ChEBI" id="CHEBI:29103"/>
    </cofactor>
</comment>
<dbReference type="Gene3D" id="3.40.1380.20">
    <property type="entry name" value="Pyruvate kinase, C-terminal domain"/>
    <property type="match status" value="1"/>
</dbReference>
<dbReference type="InterPro" id="IPR015813">
    <property type="entry name" value="Pyrv/PenolPyrv_kinase-like_dom"/>
</dbReference>
<evidence type="ECO:0000313" key="17">
    <source>
        <dbReference type="EMBL" id="BDG03367.1"/>
    </source>
</evidence>
<evidence type="ECO:0000256" key="13">
    <source>
        <dbReference type="NCBIfam" id="TIGR01064"/>
    </source>
</evidence>
<keyword evidence="12 17" id="KW-0670">Pyruvate</keyword>
<evidence type="ECO:0000256" key="14">
    <source>
        <dbReference type="RuleBase" id="RU000504"/>
    </source>
</evidence>
<dbReference type="InterPro" id="IPR036918">
    <property type="entry name" value="Pyrv_Knase_C_sf"/>
</dbReference>
<evidence type="ECO:0000313" key="18">
    <source>
        <dbReference type="Proteomes" id="UP001162891"/>
    </source>
</evidence>
<proteinExistence type="inferred from homology"/>
<organism evidence="17 18">
    <name type="scientific">Anaeromyxobacter oryzae</name>
    <dbReference type="NCBI Taxonomy" id="2918170"/>
    <lineage>
        <taxon>Bacteria</taxon>
        <taxon>Pseudomonadati</taxon>
        <taxon>Myxococcota</taxon>
        <taxon>Myxococcia</taxon>
        <taxon>Myxococcales</taxon>
        <taxon>Cystobacterineae</taxon>
        <taxon>Anaeromyxobacteraceae</taxon>
        <taxon>Anaeromyxobacter</taxon>
    </lineage>
</organism>
<comment type="similarity">
    <text evidence="3 14">Belongs to the pyruvate kinase family.</text>
</comment>
<evidence type="ECO:0000256" key="10">
    <source>
        <dbReference type="ARBA" id="ARBA00022842"/>
    </source>
</evidence>